<reference evidence="2 3" key="1">
    <citation type="submission" date="2018-02" db="EMBL/GenBank/DDBJ databases">
        <title>Novel Leptospira species isolated from soil and water in Japan.</title>
        <authorList>
            <person name="Nakao R."/>
            <person name="Masuzawa T."/>
        </authorList>
    </citation>
    <scope>NUCLEOTIDE SEQUENCE [LARGE SCALE GENOMIC DNA]</scope>
    <source>
        <strain evidence="2 3">YH101</strain>
    </source>
</reference>
<accession>A0A2P2E1T3</accession>
<organism evidence="2 3">
    <name type="scientific">Leptospira ryugenii</name>
    <dbReference type="NCBI Taxonomy" id="1917863"/>
    <lineage>
        <taxon>Bacteria</taxon>
        <taxon>Pseudomonadati</taxon>
        <taxon>Spirochaetota</taxon>
        <taxon>Spirochaetia</taxon>
        <taxon>Leptospirales</taxon>
        <taxon>Leptospiraceae</taxon>
        <taxon>Leptospira</taxon>
    </lineage>
</organism>
<keyword evidence="1" id="KW-0732">Signal</keyword>
<keyword evidence="3" id="KW-1185">Reference proteome</keyword>
<evidence type="ECO:0000256" key="1">
    <source>
        <dbReference type="SAM" id="SignalP"/>
    </source>
</evidence>
<evidence type="ECO:0000313" key="3">
    <source>
        <dbReference type="Proteomes" id="UP000245133"/>
    </source>
</evidence>
<dbReference type="SUPFAM" id="SSF159245">
    <property type="entry name" value="AttH-like"/>
    <property type="match status" value="1"/>
</dbReference>
<proteinExistence type="predicted"/>
<evidence type="ECO:0000313" key="2">
    <source>
        <dbReference type="EMBL" id="GBF50855.1"/>
    </source>
</evidence>
<dbReference type="Proteomes" id="UP000245133">
    <property type="component" value="Unassembled WGS sequence"/>
</dbReference>
<comment type="caution">
    <text evidence="2">The sequence shown here is derived from an EMBL/GenBank/DDBJ whole genome shotgun (WGS) entry which is preliminary data.</text>
</comment>
<dbReference type="RefSeq" id="WP_108976940.1">
    <property type="nucleotide sequence ID" value="NZ_BFBB01000007.1"/>
</dbReference>
<feature type="signal peptide" evidence="1">
    <location>
        <begin position="1"/>
        <end position="18"/>
    </location>
</feature>
<dbReference type="OrthoDB" id="340453at2"/>
<sequence>MFFLLFPVVFLSFLFPLAADDKPTQAIRPNLASDFRTQLYKDEGYLQAWNFSFQNQDYKVFLTFLVSNFGPGSKNNGMSVLVKHKNKDLYYSTQEFGEDEYSMKPGQFFQQSGENWMAFKEGKYVLHMVFPDWIFDLEFSPTLKSGIAISGGKLYLGDKERFIQADIPLSYANVKGYIFYKGLPEEVKGVGGMEHLLTNYEVYKFSKKWEIVRSQTKEGTRILAGGFMGSEIIPGGFFRKVGLISKSGEILLDGTVSKIEILETEKDLVSGYTLPKKEKLYLNERDDCHLTIERKQTIGSMSALENISALLRFFIGLFFTKPYQVHSDVEMSIHCGDFQQKAKGIHSYYLINE</sequence>
<feature type="chain" id="PRO_5015136490" description="Svf1-like C-terminal domain-containing protein" evidence="1">
    <location>
        <begin position="19"/>
        <end position="353"/>
    </location>
</feature>
<dbReference type="AlphaFoldDB" id="A0A2P2E1T3"/>
<name>A0A2P2E1T3_9LEPT</name>
<protein>
    <recommendedName>
        <fullName evidence="4">Svf1-like C-terminal domain-containing protein</fullName>
    </recommendedName>
</protein>
<gene>
    <name evidence="2" type="ORF">LPTSP4_23820</name>
</gene>
<dbReference type="EMBL" id="BFBB01000007">
    <property type="protein sequence ID" value="GBF50855.1"/>
    <property type="molecule type" value="Genomic_DNA"/>
</dbReference>
<evidence type="ECO:0008006" key="4">
    <source>
        <dbReference type="Google" id="ProtNLM"/>
    </source>
</evidence>